<evidence type="ECO:0000313" key="3">
    <source>
        <dbReference type="Proteomes" id="UP000667802"/>
    </source>
</evidence>
<proteinExistence type="predicted"/>
<reference evidence="3" key="1">
    <citation type="journal article" date="2021" name="Science">
        <title>Hunting the eagle killer: A cyanobacterial neurotoxin causes vacuolar myelinopathy.</title>
        <authorList>
            <person name="Breinlinger S."/>
            <person name="Phillips T.J."/>
            <person name="Haram B.N."/>
            <person name="Mares J."/>
            <person name="Martinez Yerena J.A."/>
            <person name="Hrouzek P."/>
            <person name="Sobotka R."/>
            <person name="Henderson W.M."/>
            <person name="Schmieder P."/>
            <person name="Williams S.M."/>
            <person name="Lauderdale J.D."/>
            <person name="Wilde H.D."/>
            <person name="Gerrin W."/>
            <person name="Kust A."/>
            <person name="Washington J.W."/>
            <person name="Wagner C."/>
            <person name="Geier B."/>
            <person name="Liebeke M."/>
            <person name="Enke H."/>
            <person name="Niedermeyer T.H.J."/>
            <person name="Wilde S.B."/>
        </authorList>
    </citation>
    <scope>NUCLEOTIDE SEQUENCE [LARGE SCALE GENOMIC DNA]</scope>
    <source>
        <strain evidence="3">Thurmond2011</strain>
    </source>
</reference>
<dbReference type="RefSeq" id="WP_208351530.1">
    <property type="nucleotide sequence ID" value="NZ_JAALHA020000016.1"/>
</dbReference>
<feature type="transmembrane region" description="Helical" evidence="1">
    <location>
        <begin position="71"/>
        <end position="94"/>
    </location>
</feature>
<dbReference type="Proteomes" id="UP000667802">
    <property type="component" value="Unassembled WGS sequence"/>
</dbReference>
<dbReference type="EMBL" id="JAALHA020000016">
    <property type="protein sequence ID" value="MDR9898160.1"/>
    <property type="molecule type" value="Genomic_DNA"/>
</dbReference>
<keyword evidence="3" id="KW-1185">Reference proteome</keyword>
<accession>A0AAP5MAI3</accession>
<gene>
    <name evidence="2" type="ORF">G7B40_026880</name>
</gene>
<keyword evidence="1" id="KW-0812">Transmembrane</keyword>
<protein>
    <submittedName>
        <fullName evidence="2">Uncharacterized protein</fullName>
    </submittedName>
</protein>
<keyword evidence="1" id="KW-0472">Membrane</keyword>
<sequence length="215" mass="25243">MNYNLRELEITPEELQQLAKVNIQLLQLIKNSYLKTVKYLTLWISLYCFLILFVVVTIGCEYNRGICVQHGTLITISTIPISLIISFVIASFIYKRERQKYRILLSLIQKVDNYNRVLIKMDKLYQLESGKLSTRLMDKDRVIKAFQETKKTLVNALHNERIARKEHDGNTRKKMMSDSTFLSQLNVKEQVSDCNFVLDELTQILLDVQEEMKML</sequence>
<comment type="caution">
    <text evidence="2">The sequence shown here is derived from an EMBL/GenBank/DDBJ whole genome shotgun (WGS) entry which is preliminary data.</text>
</comment>
<keyword evidence="1" id="KW-1133">Transmembrane helix</keyword>
<dbReference type="AlphaFoldDB" id="A0AAP5MAI3"/>
<organism evidence="2 3">
    <name type="scientific">Aetokthonos hydrillicola Thurmond2011</name>
    <dbReference type="NCBI Taxonomy" id="2712845"/>
    <lineage>
        <taxon>Bacteria</taxon>
        <taxon>Bacillati</taxon>
        <taxon>Cyanobacteriota</taxon>
        <taxon>Cyanophyceae</taxon>
        <taxon>Nostocales</taxon>
        <taxon>Hapalosiphonaceae</taxon>
        <taxon>Aetokthonos</taxon>
    </lineage>
</organism>
<name>A0AAP5MAI3_9CYAN</name>
<evidence type="ECO:0000313" key="2">
    <source>
        <dbReference type="EMBL" id="MDR9898160.1"/>
    </source>
</evidence>
<feature type="transmembrane region" description="Helical" evidence="1">
    <location>
        <begin position="39"/>
        <end position="59"/>
    </location>
</feature>
<evidence type="ECO:0000256" key="1">
    <source>
        <dbReference type="SAM" id="Phobius"/>
    </source>
</evidence>